<dbReference type="EnsemblMetazoa" id="AATE017256-RA">
    <property type="protein sequence ID" value="AATE017256-PA.1"/>
    <property type="gene ID" value="AATE017256"/>
</dbReference>
<reference evidence="1" key="1">
    <citation type="submission" date="2022-08" db="UniProtKB">
        <authorList>
            <consortium name="EnsemblMetazoa"/>
        </authorList>
    </citation>
    <scope>IDENTIFICATION</scope>
    <source>
        <strain evidence="1">EBRO</strain>
    </source>
</reference>
<dbReference type="VEuPathDB" id="VectorBase:AATE017256"/>
<name>A0A182JFS9_ANOAO</name>
<dbReference type="AlphaFoldDB" id="A0A182JFS9"/>
<protein>
    <submittedName>
        <fullName evidence="1">Uncharacterized protein</fullName>
    </submittedName>
</protein>
<organism evidence="1">
    <name type="scientific">Anopheles atroparvus</name>
    <name type="common">European mosquito</name>
    <dbReference type="NCBI Taxonomy" id="41427"/>
    <lineage>
        <taxon>Eukaryota</taxon>
        <taxon>Metazoa</taxon>
        <taxon>Ecdysozoa</taxon>
        <taxon>Arthropoda</taxon>
        <taxon>Hexapoda</taxon>
        <taxon>Insecta</taxon>
        <taxon>Pterygota</taxon>
        <taxon>Neoptera</taxon>
        <taxon>Endopterygota</taxon>
        <taxon>Diptera</taxon>
        <taxon>Nematocera</taxon>
        <taxon>Culicoidea</taxon>
        <taxon>Culicidae</taxon>
        <taxon>Anophelinae</taxon>
        <taxon>Anopheles</taxon>
    </lineage>
</organism>
<accession>A0A182JFS9</accession>
<proteinExistence type="predicted"/>
<evidence type="ECO:0000313" key="1">
    <source>
        <dbReference type="EnsemblMetazoa" id="AATE017256-PA.1"/>
    </source>
</evidence>
<sequence>MESYSEFMLRYIGHNTIRILDDQIRGAVGGGGVATIAAWRLLLLLLLLLIRFAVRGGHVDRSPFLLLGDALALGLFLGFDTLALQLGQTFGFLARQSTPLSQGCLGLLLCVDALRNHGSGHRITTQCRSVHGQTGVVRFVHFRHRSN</sequence>